<dbReference type="PANTHER" id="PTHR20275:SF0">
    <property type="entry name" value="NAD KINASE"/>
    <property type="match status" value="1"/>
</dbReference>
<evidence type="ECO:0000256" key="1">
    <source>
        <dbReference type="ARBA" id="ARBA00022679"/>
    </source>
</evidence>
<evidence type="ECO:0000313" key="7">
    <source>
        <dbReference type="EMBL" id="ASY15915.1"/>
    </source>
</evidence>
<accession>A0A249KGT2</accession>
<comment type="function">
    <text evidence="6">Involved in the regulation of the intracellular balance of NAD and NADP, and is a key enzyme in the biosynthesis of NADP. Catalyzes specifically the phosphorylation on 2'-hydroxyl of the adenosine moiety of NAD to yield NADP.</text>
</comment>
<dbReference type="InterPro" id="IPR017437">
    <property type="entry name" value="ATP-NAD_kinase_PpnK-typ_C"/>
</dbReference>
<keyword evidence="4 6" id="KW-0520">NAD</keyword>
<comment type="cofactor">
    <cofactor evidence="6">
        <name>a divalent metal cation</name>
        <dbReference type="ChEBI" id="CHEBI:60240"/>
    </cofactor>
</comment>
<dbReference type="AlphaFoldDB" id="A0A249KGT2"/>
<keyword evidence="2 6" id="KW-0418">Kinase</keyword>
<evidence type="ECO:0000256" key="4">
    <source>
        <dbReference type="ARBA" id="ARBA00023027"/>
    </source>
</evidence>
<name>A0A249KGT2_9ACTN</name>
<feature type="binding site" evidence="6">
    <location>
        <begin position="180"/>
        <end position="185"/>
    </location>
    <ligand>
        <name>NAD(+)</name>
        <dbReference type="ChEBI" id="CHEBI:57540"/>
    </ligand>
</feature>
<reference evidence="7 8" key="1">
    <citation type="submission" date="2016-07" db="EMBL/GenBank/DDBJ databases">
        <title>High microdiversification within the ubiquitous acI lineage of Actinobacteria.</title>
        <authorList>
            <person name="Neuenschwander S.M."/>
            <person name="Salcher M."/>
            <person name="Ghai R."/>
            <person name="Pernthaler J."/>
        </authorList>
    </citation>
    <scope>NUCLEOTIDE SEQUENCE [LARGE SCALE GENOMIC DNA]</scope>
    <source>
        <strain evidence="7">MMS-IA-56</strain>
    </source>
</reference>
<comment type="subcellular location">
    <subcellularLocation>
        <location evidence="6">Cytoplasm</location>
    </subcellularLocation>
</comment>
<dbReference type="Gene3D" id="2.60.200.30">
    <property type="entry name" value="Probable inorganic polyphosphate/atp-NAD kinase, domain 2"/>
    <property type="match status" value="1"/>
</dbReference>
<feature type="binding site" evidence="6">
    <location>
        <begin position="66"/>
        <end position="67"/>
    </location>
    <ligand>
        <name>NAD(+)</name>
        <dbReference type="ChEBI" id="CHEBI:57540"/>
    </ligand>
</feature>
<evidence type="ECO:0000256" key="5">
    <source>
        <dbReference type="ARBA" id="ARBA00047925"/>
    </source>
</evidence>
<evidence type="ECO:0000256" key="3">
    <source>
        <dbReference type="ARBA" id="ARBA00022857"/>
    </source>
</evidence>
<dbReference type="Pfam" id="PF01513">
    <property type="entry name" value="NAD_kinase"/>
    <property type="match status" value="1"/>
</dbReference>
<dbReference type="EC" id="2.7.1.23" evidence="6"/>
<dbReference type="InterPro" id="IPR002504">
    <property type="entry name" value="NADK"/>
</dbReference>
<dbReference type="GO" id="GO:0046872">
    <property type="term" value="F:metal ion binding"/>
    <property type="evidence" value="ECO:0007669"/>
    <property type="project" value="UniProtKB-UniRule"/>
</dbReference>
<dbReference type="GO" id="GO:0051287">
    <property type="term" value="F:NAD binding"/>
    <property type="evidence" value="ECO:0007669"/>
    <property type="project" value="UniProtKB-ARBA"/>
</dbReference>
<dbReference type="Gene3D" id="3.40.50.10330">
    <property type="entry name" value="Probable inorganic polyphosphate/atp-NAD kinase, domain 1"/>
    <property type="match status" value="1"/>
</dbReference>
<dbReference type="Pfam" id="PF20143">
    <property type="entry name" value="NAD_kinase_C"/>
    <property type="match status" value="1"/>
</dbReference>
<keyword evidence="1 6" id="KW-0808">Transferase</keyword>
<dbReference type="InterPro" id="IPR016064">
    <property type="entry name" value="NAD/diacylglycerol_kinase_sf"/>
</dbReference>
<dbReference type="SUPFAM" id="SSF111331">
    <property type="entry name" value="NAD kinase/diacylglycerol kinase-like"/>
    <property type="match status" value="1"/>
</dbReference>
<comment type="catalytic activity">
    <reaction evidence="5 6">
        <text>NAD(+) + ATP = ADP + NADP(+) + H(+)</text>
        <dbReference type="Rhea" id="RHEA:18629"/>
        <dbReference type="ChEBI" id="CHEBI:15378"/>
        <dbReference type="ChEBI" id="CHEBI:30616"/>
        <dbReference type="ChEBI" id="CHEBI:57540"/>
        <dbReference type="ChEBI" id="CHEBI:58349"/>
        <dbReference type="ChEBI" id="CHEBI:456216"/>
        <dbReference type="EC" id="2.7.1.23"/>
    </reaction>
</comment>
<sequence>MTIRSAALVISPSRAEAIAAAKELAPLLYSAGFSLYTISDVSIEGIKKVAPSDLPEIEIAVVLGGDGTILRAAEITLSRNIPLLGINMGHVGFMAEVQRPTISAIAESIISKSYVSEDRMILRFSVERAGKEIGKGWALNEVTVERDGTTMVELFVEIDSRPLSHWGCDGLICSTPTGSTAYAFSAGGPVLWPEVDALVLLPISAHALFSRPMVVSPKSEIVVTIESTEALLSADSLRKIPLQKGDRVLITRDVQTIKLSHVSKTLFTDRLVAKFKLPVEGWRGE</sequence>
<keyword evidence="6" id="KW-0963">Cytoplasm</keyword>
<dbReference type="Proteomes" id="UP000217215">
    <property type="component" value="Chromosome"/>
</dbReference>
<keyword evidence="6" id="KW-0067">ATP-binding</keyword>
<evidence type="ECO:0000313" key="8">
    <source>
        <dbReference type="Proteomes" id="UP000217215"/>
    </source>
</evidence>
<protein>
    <recommendedName>
        <fullName evidence="6">NAD kinase</fullName>
        <ecNumber evidence="6">2.7.1.23</ecNumber>
    </recommendedName>
    <alternativeName>
        <fullName evidence="6">ATP-dependent NAD kinase</fullName>
    </alternativeName>
</protein>
<keyword evidence="3 6" id="KW-0521">NADP</keyword>
<comment type="similarity">
    <text evidence="6">Belongs to the NAD kinase family.</text>
</comment>
<keyword evidence="8" id="KW-1185">Reference proteome</keyword>
<keyword evidence="6" id="KW-0547">Nucleotide-binding</keyword>
<feature type="binding site" evidence="6">
    <location>
        <position position="169"/>
    </location>
    <ligand>
        <name>NAD(+)</name>
        <dbReference type="ChEBI" id="CHEBI:57540"/>
    </ligand>
</feature>
<dbReference type="PANTHER" id="PTHR20275">
    <property type="entry name" value="NAD KINASE"/>
    <property type="match status" value="1"/>
</dbReference>
<evidence type="ECO:0000256" key="2">
    <source>
        <dbReference type="ARBA" id="ARBA00022777"/>
    </source>
</evidence>
<dbReference type="NCBIfam" id="NF002892">
    <property type="entry name" value="PRK03372.1"/>
    <property type="match status" value="1"/>
</dbReference>
<dbReference type="GO" id="GO:0005524">
    <property type="term" value="F:ATP binding"/>
    <property type="evidence" value="ECO:0007669"/>
    <property type="project" value="UniProtKB-KW"/>
</dbReference>
<feature type="binding site" evidence="6">
    <location>
        <begin position="140"/>
        <end position="141"/>
    </location>
    <ligand>
        <name>NAD(+)</name>
        <dbReference type="ChEBI" id="CHEBI:57540"/>
    </ligand>
</feature>
<dbReference type="OrthoDB" id="9774737at2"/>
<dbReference type="GO" id="GO:0006741">
    <property type="term" value="P:NADP+ biosynthetic process"/>
    <property type="evidence" value="ECO:0007669"/>
    <property type="project" value="UniProtKB-UniRule"/>
</dbReference>
<comment type="caution">
    <text evidence="6">Lacks conserved residue(s) required for the propagation of feature annotation.</text>
</comment>
<dbReference type="GO" id="GO:0003951">
    <property type="term" value="F:NAD+ kinase activity"/>
    <property type="evidence" value="ECO:0007669"/>
    <property type="project" value="UniProtKB-UniRule"/>
</dbReference>
<feature type="active site" description="Proton acceptor" evidence="6">
    <location>
        <position position="66"/>
    </location>
</feature>
<evidence type="ECO:0000256" key="6">
    <source>
        <dbReference type="HAMAP-Rule" id="MF_00361"/>
    </source>
</evidence>
<dbReference type="InterPro" id="IPR017438">
    <property type="entry name" value="ATP-NAD_kinase_N"/>
</dbReference>
<organism evidence="7 8">
    <name type="scientific">Candidatus Planktophila sulfonica</name>
    <dbReference type="NCBI Taxonomy" id="1884904"/>
    <lineage>
        <taxon>Bacteria</taxon>
        <taxon>Bacillati</taxon>
        <taxon>Actinomycetota</taxon>
        <taxon>Actinomycetes</taxon>
        <taxon>Candidatus Nanopelagicales</taxon>
        <taxon>Candidatus Nanopelagicaceae</taxon>
        <taxon>Candidatus Planktophila</taxon>
    </lineage>
</organism>
<dbReference type="GO" id="GO:0005737">
    <property type="term" value="C:cytoplasm"/>
    <property type="evidence" value="ECO:0007669"/>
    <property type="project" value="UniProtKB-SubCell"/>
</dbReference>
<dbReference type="HAMAP" id="MF_00361">
    <property type="entry name" value="NAD_kinase"/>
    <property type="match status" value="1"/>
</dbReference>
<dbReference type="KEGG" id="psuf:A1sIA56_03165"/>
<proteinExistence type="inferred from homology"/>
<dbReference type="EMBL" id="CP016773">
    <property type="protein sequence ID" value="ASY15915.1"/>
    <property type="molecule type" value="Genomic_DNA"/>
</dbReference>
<dbReference type="GO" id="GO:0019674">
    <property type="term" value="P:NAD+ metabolic process"/>
    <property type="evidence" value="ECO:0007669"/>
    <property type="project" value="InterPro"/>
</dbReference>
<gene>
    <name evidence="6" type="primary">nadK</name>
    <name evidence="7" type="ORF">A1sIA56_03165</name>
</gene>
<dbReference type="RefSeq" id="WP_095673506.1">
    <property type="nucleotide sequence ID" value="NZ_CP016773.1"/>
</dbReference>
<feature type="binding site" evidence="6">
    <location>
        <position position="71"/>
    </location>
    <ligand>
        <name>NAD(+)</name>
        <dbReference type="ChEBI" id="CHEBI:57540"/>
    </ligand>
</feature>